<evidence type="ECO:0000256" key="7">
    <source>
        <dbReference type="ARBA" id="ARBA00023136"/>
    </source>
</evidence>
<dbReference type="Pfam" id="PF10261">
    <property type="entry name" value="FIT"/>
    <property type="match status" value="2"/>
</dbReference>
<dbReference type="Proteomes" id="UP000827549">
    <property type="component" value="Chromosome 7"/>
</dbReference>
<keyword evidence="2 9" id="KW-0812">Transmembrane</keyword>
<dbReference type="GeneID" id="87812442"/>
<feature type="compositionally biased region" description="Polar residues" evidence="8">
    <location>
        <begin position="1"/>
        <end position="12"/>
    </location>
</feature>
<reference evidence="10" key="1">
    <citation type="submission" date="2023-10" db="EMBL/GenBank/DDBJ databases">
        <authorList>
            <person name="Noh H."/>
        </authorList>
    </citation>
    <scope>NUCLEOTIDE SEQUENCE</scope>
    <source>
        <strain evidence="10">DUCC4014</strain>
    </source>
</reference>
<feature type="transmembrane region" description="Helical" evidence="9">
    <location>
        <begin position="66"/>
        <end position="86"/>
    </location>
</feature>
<keyword evidence="11" id="KW-1185">Reference proteome</keyword>
<keyword evidence="5 9" id="KW-1133">Transmembrane helix</keyword>
<feature type="transmembrane region" description="Helical" evidence="9">
    <location>
        <begin position="348"/>
        <end position="376"/>
    </location>
</feature>
<protein>
    <submittedName>
        <fullName evidence="10">Fat storage-inducing transmembrane protein 2</fullName>
    </submittedName>
</protein>
<name>A0AAF0YLF9_9TREE</name>
<proteinExistence type="predicted"/>
<feature type="region of interest" description="Disordered" evidence="8">
    <location>
        <begin position="1"/>
        <end position="25"/>
    </location>
</feature>
<organism evidence="10 11">
    <name type="scientific">Vanrija pseudolonga</name>
    <dbReference type="NCBI Taxonomy" id="143232"/>
    <lineage>
        <taxon>Eukaryota</taxon>
        <taxon>Fungi</taxon>
        <taxon>Dikarya</taxon>
        <taxon>Basidiomycota</taxon>
        <taxon>Agaricomycotina</taxon>
        <taxon>Tremellomycetes</taxon>
        <taxon>Trichosporonales</taxon>
        <taxon>Trichosporonaceae</taxon>
        <taxon>Vanrija</taxon>
    </lineage>
</organism>
<keyword evidence="6" id="KW-0443">Lipid metabolism</keyword>
<evidence type="ECO:0000256" key="1">
    <source>
        <dbReference type="ARBA" id="ARBA00004477"/>
    </source>
</evidence>
<keyword evidence="3" id="KW-0378">Hydrolase</keyword>
<evidence type="ECO:0000256" key="5">
    <source>
        <dbReference type="ARBA" id="ARBA00022989"/>
    </source>
</evidence>
<gene>
    <name evidence="10" type="primary">fitm2</name>
    <name evidence="10" type="ORF">LOC62_07G009279</name>
</gene>
<feature type="region of interest" description="Disordered" evidence="8">
    <location>
        <begin position="416"/>
        <end position="439"/>
    </location>
</feature>
<dbReference type="PANTHER" id="PTHR23129:SF0">
    <property type="entry name" value="ACYL-COENZYME A DIPHOSPHATASE FITM2"/>
    <property type="match status" value="1"/>
</dbReference>
<feature type="transmembrane region" description="Helical" evidence="9">
    <location>
        <begin position="382"/>
        <end position="399"/>
    </location>
</feature>
<evidence type="ECO:0000256" key="6">
    <source>
        <dbReference type="ARBA" id="ARBA00023098"/>
    </source>
</evidence>
<evidence type="ECO:0000256" key="3">
    <source>
        <dbReference type="ARBA" id="ARBA00022801"/>
    </source>
</evidence>
<feature type="transmembrane region" description="Helical" evidence="9">
    <location>
        <begin position="165"/>
        <end position="184"/>
    </location>
</feature>
<evidence type="ECO:0000256" key="9">
    <source>
        <dbReference type="SAM" id="Phobius"/>
    </source>
</evidence>
<keyword evidence="7 9" id="KW-0472">Membrane</keyword>
<evidence type="ECO:0000256" key="2">
    <source>
        <dbReference type="ARBA" id="ARBA00022692"/>
    </source>
</evidence>
<dbReference type="RefSeq" id="XP_062631819.1">
    <property type="nucleotide sequence ID" value="XM_062775835.1"/>
</dbReference>
<accession>A0AAF0YLF9</accession>
<evidence type="ECO:0000256" key="4">
    <source>
        <dbReference type="ARBA" id="ARBA00022824"/>
    </source>
</evidence>
<dbReference type="GO" id="GO:0008654">
    <property type="term" value="P:phospholipid biosynthetic process"/>
    <property type="evidence" value="ECO:0007669"/>
    <property type="project" value="TreeGrafter"/>
</dbReference>
<evidence type="ECO:0000313" key="10">
    <source>
        <dbReference type="EMBL" id="WOO85793.1"/>
    </source>
</evidence>
<dbReference type="GO" id="GO:0034389">
    <property type="term" value="P:lipid droplet organization"/>
    <property type="evidence" value="ECO:0007669"/>
    <property type="project" value="TreeGrafter"/>
</dbReference>
<evidence type="ECO:0000313" key="11">
    <source>
        <dbReference type="Proteomes" id="UP000827549"/>
    </source>
</evidence>
<dbReference type="GO" id="GO:0005789">
    <property type="term" value="C:endoplasmic reticulum membrane"/>
    <property type="evidence" value="ECO:0007669"/>
    <property type="project" value="UniProtKB-SubCell"/>
</dbReference>
<dbReference type="InterPro" id="IPR019388">
    <property type="entry name" value="FIT"/>
</dbReference>
<comment type="subcellular location">
    <subcellularLocation>
        <location evidence="1">Endoplasmic reticulum membrane</location>
        <topology evidence="1">Multi-pass membrane protein</topology>
    </subcellularLocation>
</comment>
<evidence type="ECO:0000256" key="8">
    <source>
        <dbReference type="SAM" id="MobiDB-lite"/>
    </source>
</evidence>
<keyword evidence="4" id="KW-0256">Endoplasmic reticulum</keyword>
<dbReference type="GO" id="GO:0010945">
    <property type="term" value="F:coenzyme A diphosphatase activity"/>
    <property type="evidence" value="ECO:0007669"/>
    <property type="project" value="InterPro"/>
</dbReference>
<dbReference type="EMBL" id="CP086720">
    <property type="protein sequence ID" value="WOO85793.1"/>
    <property type="molecule type" value="Genomic_DNA"/>
</dbReference>
<dbReference type="PANTHER" id="PTHR23129">
    <property type="entry name" value="ACYL-COENZYME A DIPHOSPHATASE FITM2"/>
    <property type="match status" value="1"/>
</dbReference>
<dbReference type="AlphaFoldDB" id="A0AAF0YLF9"/>
<dbReference type="GO" id="GO:0019915">
    <property type="term" value="P:lipid storage"/>
    <property type="evidence" value="ECO:0007669"/>
    <property type="project" value="InterPro"/>
</dbReference>
<sequence length="493" mass="52797">MAPSQRHPTFTTPVKHRRRSSTATSAEIASIVVRGRPSARRLSNLATPQRQAHRSFKERVLDRPQLAVGTLITLLFLLGTVFASYFDTALSTSLVHNVHNHAPERIAYFARKGNVLNQLFVKKAWAWTAGILLVHLWASPEPLSLSSRLSPQLKAGQDRTRGQRLAAVVLGSLAWIAFTSWFFGAGLGDRIIASTGGACAVPLPPGLDPGAVEHLLPAGYDTPIILHGAITHDKWGHANVRGHIHASSHGGAADARPARVYLPLPQAFCSHRLTLNPNTHPDLYSLLAEVGEGYTVPRPRWSGGFDVSGHAFLLTLGAVLLASELAPSWRELVSPRIGAERLGGIRGIAYRASTAAGTVLVGIWVFMLLMTAVYFHDPDEKLAGLALGLFTAAVINLLVPRTVLGPVIEFKVRGPQRRPSPRIVSDSDENAARREASVSTVSTGKSTSISIDTSVETIQSPVSAASDSGSVFITSPVSAASELPPNLLHAKSE</sequence>